<evidence type="ECO:0000313" key="1">
    <source>
        <dbReference type="EMBL" id="TDK46845.1"/>
    </source>
</evidence>
<evidence type="ECO:0000313" key="2">
    <source>
        <dbReference type="Proteomes" id="UP000295301"/>
    </source>
</evidence>
<comment type="caution">
    <text evidence="1">The sequence shown here is derived from an EMBL/GenBank/DDBJ whole genome shotgun (WGS) entry which is preliminary data.</text>
</comment>
<dbReference type="OrthoDB" id="7772846at2"/>
<proteinExistence type="predicted"/>
<dbReference type="EMBL" id="SMUV01000066">
    <property type="protein sequence ID" value="TDK46845.1"/>
    <property type="molecule type" value="Genomic_DNA"/>
</dbReference>
<accession>A0A4R5V5L7</accession>
<dbReference type="Proteomes" id="UP000295301">
    <property type="component" value="Unassembled WGS sequence"/>
</dbReference>
<dbReference type="RefSeq" id="WP_133360028.1">
    <property type="nucleotide sequence ID" value="NZ_SMUV01000066.1"/>
</dbReference>
<protein>
    <submittedName>
        <fullName evidence="1">Uncharacterized protein</fullName>
    </submittedName>
</protein>
<reference evidence="1 2" key="1">
    <citation type="submission" date="2019-03" db="EMBL/GenBank/DDBJ databases">
        <title>Ruegeria lutea sp. nov., a novel strain, isolated from marine sediment, the Masan Bay, South Korea.</title>
        <authorList>
            <person name="Kim J."/>
            <person name="Kim D.-Y."/>
            <person name="Lee S.-S."/>
        </authorList>
    </citation>
    <scope>NUCLEOTIDE SEQUENCE [LARGE SCALE GENOMIC DNA]</scope>
    <source>
        <strain evidence="1 2">318-1</strain>
    </source>
</reference>
<keyword evidence="2" id="KW-1185">Reference proteome</keyword>
<gene>
    <name evidence="1" type="ORF">E1832_12165</name>
</gene>
<organism evidence="1 2">
    <name type="scientific">Antarcticimicrobium luteum</name>
    <dbReference type="NCBI Taxonomy" id="2547397"/>
    <lineage>
        <taxon>Bacteria</taxon>
        <taxon>Pseudomonadati</taxon>
        <taxon>Pseudomonadota</taxon>
        <taxon>Alphaproteobacteria</taxon>
        <taxon>Rhodobacterales</taxon>
        <taxon>Paracoccaceae</taxon>
        <taxon>Antarcticimicrobium</taxon>
    </lineage>
</organism>
<dbReference type="AlphaFoldDB" id="A0A4R5V5L7"/>
<name>A0A4R5V5L7_9RHOB</name>
<sequence length="125" mass="13604">MSDLTLTKIRLRNRRWEGRLTGAPAGGPRPEIAVTYLDTPVTGVVLSEGPEAGSWDLIVTIPDEAVTDGVHCFVILDAASGAKLSDFAVIAGEAITDDLRAEVELLRAELDMLKRAFRRHCLETM</sequence>